<accession>A0AC34FQM7</accession>
<organism evidence="1 2">
    <name type="scientific">Panagrolaimus sp. ES5</name>
    <dbReference type="NCBI Taxonomy" id="591445"/>
    <lineage>
        <taxon>Eukaryota</taxon>
        <taxon>Metazoa</taxon>
        <taxon>Ecdysozoa</taxon>
        <taxon>Nematoda</taxon>
        <taxon>Chromadorea</taxon>
        <taxon>Rhabditida</taxon>
        <taxon>Tylenchina</taxon>
        <taxon>Panagrolaimomorpha</taxon>
        <taxon>Panagrolaimoidea</taxon>
        <taxon>Panagrolaimidae</taxon>
        <taxon>Panagrolaimus</taxon>
    </lineage>
</organism>
<proteinExistence type="predicted"/>
<dbReference type="WBParaSite" id="ES5_v2.g19454.t1">
    <property type="protein sequence ID" value="ES5_v2.g19454.t1"/>
    <property type="gene ID" value="ES5_v2.g19454"/>
</dbReference>
<evidence type="ECO:0000313" key="1">
    <source>
        <dbReference type="Proteomes" id="UP000887579"/>
    </source>
</evidence>
<reference evidence="2" key="1">
    <citation type="submission" date="2022-11" db="UniProtKB">
        <authorList>
            <consortium name="WormBaseParasite"/>
        </authorList>
    </citation>
    <scope>IDENTIFICATION</scope>
</reference>
<sequence>MATKDYLPSKDKQDVGFDDNLNEEEDLKKGKVNSNTTNSSTLSLHIAAYENSTESSSYWFDATKEKSLNDIIKRKNAKPIIIDSNCVIQNAFEFPRQQEEDQILHPELMAFKASQTLLNPNQSPGSNDFEENNLSSDSDQICLFRKADGSFYRVDFSELRLPDDEFWEMAAGEEFDVPDVGMCTYVLSGNNDFLDERIRNESEETEEISPPAIKASRKRKAVDAESSTNSTHPTPVPLERVCELLIDNVSALSKSVHNLTQKVKKNELDLKKAQ</sequence>
<evidence type="ECO:0000313" key="2">
    <source>
        <dbReference type="WBParaSite" id="ES5_v2.g19454.t1"/>
    </source>
</evidence>
<name>A0AC34FQM7_9BILA</name>
<dbReference type="Proteomes" id="UP000887579">
    <property type="component" value="Unplaced"/>
</dbReference>
<protein>
    <submittedName>
        <fullName evidence="2">Uncharacterized protein</fullName>
    </submittedName>
</protein>